<comment type="caution">
    <text evidence="9">Lacks conserved residue(s) required for the propagation of feature annotation.</text>
</comment>
<evidence type="ECO:0000256" key="8">
    <source>
        <dbReference type="ARBA" id="ARBA00061188"/>
    </source>
</evidence>
<dbReference type="InterPro" id="IPR005940">
    <property type="entry name" value="Anthranilate_Pribosyl_Tfrase"/>
</dbReference>
<evidence type="ECO:0000256" key="5">
    <source>
        <dbReference type="ARBA" id="ARBA00022822"/>
    </source>
</evidence>
<evidence type="ECO:0000259" key="11">
    <source>
        <dbReference type="Pfam" id="PF02885"/>
    </source>
</evidence>
<dbReference type="Gene3D" id="1.20.970.10">
    <property type="entry name" value="Transferase, Pyrimidine Nucleoside Phosphorylase, Chain C"/>
    <property type="match status" value="1"/>
</dbReference>
<evidence type="ECO:0000256" key="3">
    <source>
        <dbReference type="ARBA" id="ARBA00022676"/>
    </source>
</evidence>
<comment type="caution">
    <text evidence="12">The sequence shown here is derived from an EMBL/GenBank/DDBJ whole genome shotgun (WGS) entry which is preliminary data.</text>
</comment>
<feature type="binding site" evidence="9">
    <location>
        <position position="231"/>
    </location>
    <ligand>
        <name>Mg(2+)</name>
        <dbReference type="ChEBI" id="CHEBI:18420"/>
        <label>2</label>
    </ligand>
</feature>
<dbReference type="PANTHER" id="PTHR43285">
    <property type="entry name" value="ANTHRANILATE PHOSPHORIBOSYLTRANSFERASE"/>
    <property type="match status" value="1"/>
</dbReference>
<comment type="similarity">
    <text evidence="9">Belongs to the anthranilate phosphoribosyltransferase family.</text>
</comment>
<feature type="binding site" evidence="9">
    <location>
        <position position="231"/>
    </location>
    <ligand>
        <name>Mg(2+)</name>
        <dbReference type="ChEBI" id="CHEBI:18420"/>
        <label>1</label>
    </ligand>
</feature>
<keyword evidence="2 9" id="KW-0028">Amino-acid biosynthesis</keyword>
<evidence type="ECO:0000256" key="2">
    <source>
        <dbReference type="ARBA" id="ARBA00022605"/>
    </source>
</evidence>
<keyword evidence="9" id="KW-0460">Magnesium</keyword>
<protein>
    <recommendedName>
        <fullName evidence="9">Anthranilate phosphoribosyltransferase</fullName>
        <ecNumber evidence="9">2.4.2.18</ecNumber>
    </recommendedName>
</protein>
<dbReference type="InterPro" id="IPR017459">
    <property type="entry name" value="Glycosyl_Trfase_fam3_N_dom"/>
</dbReference>
<dbReference type="GO" id="GO:0000287">
    <property type="term" value="F:magnesium ion binding"/>
    <property type="evidence" value="ECO:0007669"/>
    <property type="project" value="UniProtKB-UniRule"/>
</dbReference>
<comment type="similarity">
    <text evidence="8">In the C-terminal section; belongs to the anthranilate phosphoribosyltransferase family.</text>
</comment>
<feature type="binding site" evidence="9">
    <location>
        <begin position="113"/>
        <end position="121"/>
    </location>
    <ligand>
        <name>5-phospho-alpha-D-ribose 1-diphosphate</name>
        <dbReference type="ChEBI" id="CHEBI:58017"/>
    </ligand>
</feature>
<comment type="pathway">
    <text evidence="1 9">Amino-acid biosynthesis; L-tryptophan biosynthesis; L-tryptophan from chorismate: step 2/5.</text>
</comment>
<feature type="binding site" evidence="9">
    <location>
        <position position="97"/>
    </location>
    <ligand>
        <name>Mg(2+)</name>
        <dbReference type="ChEBI" id="CHEBI:18420"/>
        <label>1</label>
    </ligand>
</feature>
<name>A0A2A5CBI1_9GAMM</name>
<dbReference type="AlphaFoldDB" id="A0A2A5CBI1"/>
<keyword evidence="6 9" id="KW-0057">Aromatic amino acid biosynthesis</keyword>
<dbReference type="Gene3D" id="3.40.1030.10">
    <property type="entry name" value="Nucleoside phosphorylase/phosphoribosyltransferase catalytic domain"/>
    <property type="match status" value="1"/>
</dbReference>
<dbReference type="GO" id="GO:0005829">
    <property type="term" value="C:cytosol"/>
    <property type="evidence" value="ECO:0007669"/>
    <property type="project" value="TreeGrafter"/>
</dbReference>
<feature type="binding site" evidence="9">
    <location>
        <position position="93"/>
    </location>
    <ligand>
        <name>5-phospho-alpha-D-ribose 1-diphosphate</name>
        <dbReference type="ChEBI" id="CHEBI:58017"/>
    </ligand>
</feature>
<comment type="cofactor">
    <cofactor evidence="9">
        <name>Mg(2+)</name>
        <dbReference type="ChEBI" id="CHEBI:18420"/>
    </cofactor>
    <text evidence="9">Binds 2 magnesium ions per monomer.</text>
</comment>
<dbReference type="EMBL" id="NVWI01000007">
    <property type="protein sequence ID" value="PCJ40878.1"/>
    <property type="molecule type" value="Genomic_DNA"/>
</dbReference>
<evidence type="ECO:0000259" key="10">
    <source>
        <dbReference type="Pfam" id="PF00591"/>
    </source>
</evidence>
<dbReference type="HAMAP" id="MF_00211">
    <property type="entry name" value="TrpD"/>
    <property type="match status" value="1"/>
</dbReference>
<feature type="binding site" evidence="9">
    <location>
        <position position="125"/>
    </location>
    <ligand>
        <name>5-phospho-alpha-D-ribose 1-diphosphate</name>
        <dbReference type="ChEBI" id="CHEBI:58017"/>
    </ligand>
</feature>
<dbReference type="InterPro" id="IPR000312">
    <property type="entry name" value="Glycosyl_Trfase_fam3"/>
</dbReference>
<dbReference type="GO" id="GO:0004048">
    <property type="term" value="F:anthranilate phosphoribosyltransferase activity"/>
    <property type="evidence" value="ECO:0007669"/>
    <property type="project" value="UniProtKB-UniRule"/>
</dbReference>
<feature type="domain" description="Glycosyl transferase family 3" evidence="10">
    <location>
        <begin position="80"/>
        <end position="329"/>
    </location>
</feature>
<dbReference type="GO" id="GO:0000162">
    <property type="term" value="P:L-tryptophan biosynthetic process"/>
    <property type="evidence" value="ECO:0007669"/>
    <property type="project" value="UniProtKB-UniRule"/>
</dbReference>
<evidence type="ECO:0000256" key="9">
    <source>
        <dbReference type="HAMAP-Rule" id="MF_00211"/>
    </source>
</evidence>
<comment type="subunit">
    <text evidence="9">Homodimer.</text>
</comment>
<dbReference type="EC" id="2.4.2.18" evidence="9"/>
<dbReference type="PANTHER" id="PTHR43285:SF2">
    <property type="entry name" value="ANTHRANILATE PHOSPHORIBOSYLTRANSFERASE"/>
    <property type="match status" value="1"/>
</dbReference>
<dbReference type="InterPro" id="IPR036320">
    <property type="entry name" value="Glycosyl_Trfase_fam3_N_dom_sf"/>
</dbReference>
<proteinExistence type="inferred from homology"/>
<keyword evidence="3 9" id="KW-0328">Glycosyltransferase</keyword>
<dbReference type="Pfam" id="PF02885">
    <property type="entry name" value="Glycos_trans_3N"/>
    <property type="match status" value="1"/>
</dbReference>
<feature type="domain" description="Glycosyl transferase family 3 N-terminal" evidence="11">
    <location>
        <begin position="9"/>
        <end position="71"/>
    </location>
</feature>
<comment type="catalytic activity">
    <reaction evidence="7 9">
        <text>N-(5-phospho-beta-D-ribosyl)anthranilate + diphosphate = 5-phospho-alpha-D-ribose 1-diphosphate + anthranilate</text>
        <dbReference type="Rhea" id="RHEA:11768"/>
        <dbReference type="ChEBI" id="CHEBI:16567"/>
        <dbReference type="ChEBI" id="CHEBI:18277"/>
        <dbReference type="ChEBI" id="CHEBI:33019"/>
        <dbReference type="ChEBI" id="CHEBI:58017"/>
        <dbReference type="EC" id="2.4.2.18"/>
    </reaction>
</comment>
<dbReference type="SUPFAM" id="SSF47648">
    <property type="entry name" value="Nucleoside phosphorylase/phosphoribosyltransferase N-terminal domain"/>
    <property type="match status" value="1"/>
</dbReference>
<reference evidence="13" key="1">
    <citation type="submission" date="2017-08" db="EMBL/GenBank/DDBJ databases">
        <title>A dynamic microbial community with high functional redundancy inhabits the cold, oxic subseafloor aquifer.</title>
        <authorList>
            <person name="Tully B.J."/>
            <person name="Wheat C.G."/>
            <person name="Glazer B.T."/>
            <person name="Huber J.A."/>
        </authorList>
    </citation>
    <scope>NUCLEOTIDE SEQUENCE [LARGE SCALE GENOMIC DNA]</scope>
</reference>
<dbReference type="NCBIfam" id="TIGR01245">
    <property type="entry name" value="trpD"/>
    <property type="match status" value="1"/>
</dbReference>
<feature type="binding site" evidence="9">
    <location>
        <position position="116"/>
    </location>
    <ligand>
        <name>anthranilate</name>
        <dbReference type="ChEBI" id="CHEBI:16567"/>
        <label>1</label>
    </ligand>
</feature>
<dbReference type="SUPFAM" id="SSF52418">
    <property type="entry name" value="Nucleoside phosphorylase/phosphoribosyltransferase catalytic domain"/>
    <property type="match status" value="1"/>
</dbReference>
<comment type="function">
    <text evidence="9">Catalyzes the transfer of the phosphoribosyl group of 5-phosphorylribose-1-pyrophosphate (PRPP) to anthranilate to yield N-(5'-phosphoribosyl)-anthranilate (PRA).</text>
</comment>
<gene>
    <name evidence="9 12" type="primary">trpD</name>
    <name evidence="12" type="ORF">COA71_09750</name>
</gene>
<feature type="binding site" evidence="9">
    <location>
        <position position="171"/>
    </location>
    <ligand>
        <name>anthranilate</name>
        <dbReference type="ChEBI" id="CHEBI:16567"/>
        <label>2</label>
    </ligand>
</feature>
<organism evidence="12 13">
    <name type="scientific">SAR86 cluster bacterium</name>
    <dbReference type="NCBI Taxonomy" id="2030880"/>
    <lineage>
        <taxon>Bacteria</taxon>
        <taxon>Pseudomonadati</taxon>
        <taxon>Pseudomonadota</taxon>
        <taxon>Gammaproteobacteria</taxon>
        <taxon>SAR86 cluster</taxon>
    </lineage>
</organism>
<evidence type="ECO:0000313" key="13">
    <source>
        <dbReference type="Proteomes" id="UP000228987"/>
    </source>
</evidence>
<feature type="binding site" evidence="9">
    <location>
        <position position="230"/>
    </location>
    <ligand>
        <name>Mg(2+)</name>
        <dbReference type="ChEBI" id="CHEBI:18420"/>
        <label>2</label>
    </ligand>
</feature>
<accession>A0A2A5CBI1</accession>
<dbReference type="FunFam" id="3.40.1030.10:FF:000002">
    <property type="entry name" value="Anthranilate phosphoribosyltransferase"/>
    <property type="match status" value="1"/>
</dbReference>
<keyword evidence="4 9" id="KW-0808">Transferase</keyword>
<evidence type="ECO:0000256" key="4">
    <source>
        <dbReference type="ARBA" id="ARBA00022679"/>
    </source>
</evidence>
<keyword evidence="5 9" id="KW-0822">Tryptophan biosynthesis</keyword>
<evidence type="ECO:0000256" key="6">
    <source>
        <dbReference type="ARBA" id="ARBA00023141"/>
    </source>
</evidence>
<feature type="binding site" evidence="9">
    <location>
        <position position="85"/>
    </location>
    <ligand>
        <name>5-phospho-alpha-D-ribose 1-diphosphate</name>
        <dbReference type="ChEBI" id="CHEBI:58017"/>
    </ligand>
</feature>
<dbReference type="InterPro" id="IPR035902">
    <property type="entry name" value="Nuc_phospho_transferase"/>
</dbReference>
<evidence type="ECO:0000256" key="1">
    <source>
        <dbReference type="ARBA" id="ARBA00004907"/>
    </source>
</evidence>
<dbReference type="Proteomes" id="UP000228987">
    <property type="component" value="Unassembled WGS sequence"/>
</dbReference>
<evidence type="ECO:0000256" key="7">
    <source>
        <dbReference type="ARBA" id="ARBA00052328"/>
    </source>
</evidence>
<evidence type="ECO:0000313" key="12">
    <source>
        <dbReference type="EMBL" id="PCJ40878.1"/>
    </source>
</evidence>
<dbReference type="UniPathway" id="UPA00035">
    <property type="reaction ID" value="UER00041"/>
</dbReference>
<feature type="binding site" evidence="9">
    <location>
        <begin position="95"/>
        <end position="98"/>
    </location>
    <ligand>
        <name>5-phospho-alpha-D-ribose 1-diphosphate</name>
        <dbReference type="ChEBI" id="CHEBI:58017"/>
    </ligand>
</feature>
<dbReference type="Pfam" id="PF00591">
    <property type="entry name" value="Glycos_transf_3"/>
    <property type="match status" value="1"/>
</dbReference>
<feature type="binding site" evidence="9">
    <location>
        <position position="85"/>
    </location>
    <ligand>
        <name>anthranilate</name>
        <dbReference type="ChEBI" id="CHEBI:16567"/>
        <label>1</label>
    </ligand>
</feature>
<sequence length="341" mass="35696">MTDTPTALKPFITKVSEKQVLSFDEACEAFEIVMSGGATPVQIAGFLVALRMRGETVDELSAAVKVIRAKALPIQAPAGAMDIVGTGGDGSGTLNISTATAIVVAGCGVPVAKHGNRALSSKSGAADVLGTLGVNLEAPIEKIEQAIAEANIGFMLAPRHHSSFKYVGPVRVELGIRTMFNILGPLCNPAGVQRYLLGVYSKDWVKPMAEVLAKLGCEKAWVVHGADGLDELSTTGQNYVCAVNGKEIKEFNISPEEAGIPLATLEQLKGGEASYNAERLQALLKGQKDAYRNIVLFGAAAALLIADKVPDIKEGVQVAAESIDSGKALLALEKLITICQS</sequence>
<keyword evidence="9" id="KW-0479">Metal-binding</keyword>
<feature type="binding site" evidence="9">
    <location>
        <begin position="88"/>
        <end position="89"/>
    </location>
    <ligand>
        <name>5-phospho-alpha-D-ribose 1-diphosphate</name>
        <dbReference type="ChEBI" id="CHEBI:58017"/>
    </ligand>
</feature>